<proteinExistence type="predicted"/>
<protein>
    <submittedName>
        <fullName evidence="3">BZIP domain-containing protein</fullName>
    </submittedName>
</protein>
<keyword evidence="2" id="KW-1185">Reference proteome</keyword>
<name>A0A1I7V3F4_9PELO</name>
<evidence type="ECO:0000313" key="3">
    <source>
        <dbReference type="WBParaSite" id="Csp11.Scaffold630.g21997.t1"/>
    </source>
</evidence>
<dbReference type="Proteomes" id="UP000095282">
    <property type="component" value="Unplaced"/>
</dbReference>
<organism evidence="2 3">
    <name type="scientific">Caenorhabditis tropicalis</name>
    <dbReference type="NCBI Taxonomy" id="1561998"/>
    <lineage>
        <taxon>Eukaryota</taxon>
        <taxon>Metazoa</taxon>
        <taxon>Ecdysozoa</taxon>
        <taxon>Nematoda</taxon>
        <taxon>Chromadorea</taxon>
        <taxon>Rhabditida</taxon>
        <taxon>Rhabditina</taxon>
        <taxon>Rhabditomorpha</taxon>
        <taxon>Rhabditoidea</taxon>
        <taxon>Rhabditidae</taxon>
        <taxon>Peloderinae</taxon>
        <taxon>Caenorhabditis</taxon>
    </lineage>
</organism>
<reference evidence="3" key="1">
    <citation type="submission" date="2016-11" db="UniProtKB">
        <authorList>
            <consortium name="WormBaseParasite"/>
        </authorList>
    </citation>
    <scope>IDENTIFICATION</scope>
</reference>
<dbReference type="AlphaFoldDB" id="A0A1I7V3F4"/>
<evidence type="ECO:0000256" key="1">
    <source>
        <dbReference type="SAM" id="Coils"/>
    </source>
</evidence>
<accession>A0A1I7V3F4</accession>
<keyword evidence="1" id="KW-0175">Coiled coil</keyword>
<feature type="coiled-coil region" evidence="1">
    <location>
        <begin position="92"/>
        <end position="123"/>
    </location>
</feature>
<evidence type="ECO:0000313" key="2">
    <source>
        <dbReference type="Proteomes" id="UP000095282"/>
    </source>
</evidence>
<sequence length="234" mass="27577">MKNSEIEETLTRLLTDPLETKENVLSDAIIKTENTEDDKNDRSLQQVLVKRRRTKREMSAMSAEEKYELKKAQNRESSANYLARKKILTSLLREYRSEIEKNLEMVKEENKDLEAKISEKNQLGELKKLKSTLKKEKWWEAEGILKEKDQVLEQCSSKIESIQTTRKSHPSEIPISTLNSQISRERMKMRVAGIEREIHRLQLEFEYEMSVNEVLKQVLDNGNEEEIKMEIDDF</sequence>
<dbReference type="WBParaSite" id="Csp11.Scaffold630.g21997.t1">
    <property type="protein sequence ID" value="Csp11.Scaffold630.g21997.t1"/>
    <property type="gene ID" value="Csp11.Scaffold630.g21997"/>
</dbReference>